<evidence type="ECO:0000313" key="1">
    <source>
        <dbReference type="EMBL" id="EMD42149.1"/>
    </source>
</evidence>
<sequence length="251" mass="28756">MSTTTPAPSATRGEITLQPSYFTSSLYVYPFREDLFDLILRFSECYAIHPGQPFAVFKKLWSDYGWCWLHFKVFDSRAREAFIKTTERLFLERVTGEHDSPVGRVVALFALYVFWKTQPSGSTPALHSVNYIEIPIDHYKFLLDLPDMLSEPALTPLRPYVTYILSSFLEVQAFHILPHSSLRPYDPSVLPREIFVADADPSLLDDSPIANLMTDLPKKKGRPSKREKMRKARDAVVTLNKYMDKCTPPAS</sequence>
<dbReference type="Pfam" id="PF09808">
    <property type="entry name" value="SNAPC1"/>
    <property type="match status" value="1"/>
</dbReference>
<dbReference type="EMBL" id="KB445791">
    <property type="protein sequence ID" value="EMD42149.1"/>
    <property type="molecule type" value="Genomic_DNA"/>
</dbReference>
<reference evidence="1 2" key="1">
    <citation type="journal article" date="2012" name="Proc. Natl. Acad. Sci. U.S.A.">
        <title>Comparative genomics of Ceriporiopsis subvermispora and Phanerochaete chrysosporium provide insight into selective ligninolysis.</title>
        <authorList>
            <person name="Fernandez-Fueyo E."/>
            <person name="Ruiz-Duenas F.J."/>
            <person name="Ferreira P."/>
            <person name="Floudas D."/>
            <person name="Hibbett D.S."/>
            <person name="Canessa P."/>
            <person name="Larrondo L.F."/>
            <person name="James T.Y."/>
            <person name="Seelenfreund D."/>
            <person name="Lobos S."/>
            <person name="Polanco R."/>
            <person name="Tello M."/>
            <person name="Honda Y."/>
            <person name="Watanabe T."/>
            <person name="Watanabe T."/>
            <person name="Ryu J.S."/>
            <person name="Kubicek C.P."/>
            <person name="Schmoll M."/>
            <person name="Gaskell J."/>
            <person name="Hammel K.E."/>
            <person name="St John F.J."/>
            <person name="Vanden Wymelenberg A."/>
            <person name="Sabat G."/>
            <person name="Splinter BonDurant S."/>
            <person name="Syed K."/>
            <person name="Yadav J.S."/>
            <person name="Doddapaneni H."/>
            <person name="Subramanian V."/>
            <person name="Lavin J.L."/>
            <person name="Oguiza J.A."/>
            <person name="Perez G."/>
            <person name="Pisabarro A.G."/>
            <person name="Ramirez L."/>
            <person name="Santoyo F."/>
            <person name="Master E."/>
            <person name="Coutinho P.M."/>
            <person name="Henrissat B."/>
            <person name="Lombard V."/>
            <person name="Magnuson J.K."/>
            <person name="Kuees U."/>
            <person name="Hori C."/>
            <person name="Igarashi K."/>
            <person name="Samejima M."/>
            <person name="Held B.W."/>
            <person name="Barry K.W."/>
            <person name="LaButti K.M."/>
            <person name="Lapidus A."/>
            <person name="Lindquist E.A."/>
            <person name="Lucas S.M."/>
            <person name="Riley R."/>
            <person name="Salamov A.A."/>
            <person name="Hoffmeister D."/>
            <person name="Schwenk D."/>
            <person name="Hadar Y."/>
            <person name="Yarden O."/>
            <person name="de Vries R.P."/>
            <person name="Wiebenga A."/>
            <person name="Stenlid J."/>
            <person name="Eastwood D."/>
            <person name="Grigoriev I.V."/>
            <person name="Berka R.M."/>
            <person name="Blanchette R.A."/>
            <person name="Kersten P."/>
            <person name="Martinez A.T."/>
            <person name="Vicuna R."/>
            <person name="Cullen D."/>
        </authorList>
    </citation>
    <scope>NUCLEOTIDE SEQUENCE [LARGE SCALE GENOMIC DNA]</scope>
    <source>
        <strain evidence="1 2">B</strain>
    </source>
</reference>
<organism evidence="1 2">
    <name type="scientific">Ceriporiopsis subvermispora (strain B)</name>
    <name type="common">White-rot fungus</name>
    <name type="synonym">Gelatoporia subvermispora</name>
    <dbReference type="NCBI Taxonomy" id="914234"/>
    <lineage>
        <taxon>Eukaryota</taxon>
        <taxon>Fungi</taxon>
        <taxon>Dikarya</taxon>
        <taxon>Basidiomycota</taxon>
        <taxon>Agaricomycotina</taxon>
        <taxon>Agaricomycetes</taxon>
        <taxon>Polyporales</taxon>
        <taxon>Gelatoporiaceae</taxon>
        <taxon>Gelatoporia</taxon>
    </lineage>
</organism>
<evidence type="ECO:0000313" key="2">
    <source>
        <dbReference type="Proteomes" id="UP000016930"/>
    </source>
</evidence>
<dbReference type="Proteomes" id="UP000016930">
    <property type="component" value="Unassembled WGS sequence"/>
</dbReference>
<accession>M2PZ07</accession>
<gene>
    <name evidence="1" type="ORF">CERSUDRAFT_42273</name>
</gene>
<dbReference type="InterPro" id="IPR019188">
    <property type="entry name" value="SNAPC1"/>
</dbReference>
<dbReference type="HOGENOM" id="CLU_059053_1_0_1"/>
<dbReference type="AlphaFoldDB" id="M2PZ07"/>
<feature type="non-terminal residue" evidence="1">
    <location>
        <position position="1"/>
    </location>
</feature>
<proteinExistence type="predicted"/>
<protein>
    <submittedName>
        <fullName evidence="1">Uncharacterized protein</fullName>
    </submittedName>
</protein>
<dbReference type="OrthoDB" id="3253083at2759"/>
<name>M2PZ07_CERS8</name>
<keyword evidence="2" id="KW-1185">Reference proteome</keyword>
<dbReference type="STRING" id="914234.M2PZ07"/>